<gene>
    <name evidence="6" type="ORF">BZG09_12725</name>
</gene>
<dbReference type="GO" id="GO:0016020">
    <property type="term" value="C:membrane"/>
    <property type="evidence" value="ECO:0007669"/>
    <property type="project" value="UniProtKB-SubCell"/>
</dbReference>
<dbReference type="GO" id="GO:0009306">
    <property type="term" value="P:protein secretion"/>
    <property type="evidence" value="ECO:0007669"/>
    <property type="project" value="InterPro"/>
</dbReference>
<evidence type="ECO:0000259" key="5">
    <source>
        <dbReference type="Pfam" id="PF00263"/>
    </source>
</evidence>
<comment type="similarity">
    <text evidence="4">Belongs to the bacterial secretin family.</text>
</comment>
<dbReference type="AlphaFoldDB" id="A0AB36K4A7"/>
<dbReference type="EMBL" id="MUEO01000036">
    <property type="protein sequence ID" value="OOE42696.1"/>
    <property type="molecule type" value="Genomic_DNA"/>
</dbReference>
<reference evidence="6 7" key="1">
    <citation type="journal article" date="2017" name="Genome Announc.">
        <title>Draft Genome Sequences of Salinivibrio proteolyticus, Salinivibrio sharmensis, Salinivibrio siamensis, Salinivibrio costicola subsp. alcaliphilus, Salinivibrio costicola subsp. vallismortis, and 29 New Isolates Belonging to the Genus Salinivibrio.</title>
        <authorList>
            <person name="Lopez-Hermoso C."/>
            <person name="de la Haba R.R."/>
            <person name="Sanchez-Porro C."/>
            <person name="Bayliss S.C."/>
            <person name="Feil E.J."/>
            <person name="Ventosa A."/>
        </authorList>
    </citation>
    <scope>NUCLEOTIDE SEQUENCE [LARGE SCALE GENOMIC DNA]</scope>
    <source>
        <strain evidence="6 7">IC202</strain>
    </source>
</reference>
<name>A0AB36K4A7_9GAMM</name>
<feature type="domain" description="Type II/III secretion system secretin-like" evidence="5">
    <location>
        <begin position="232"/>
        <end position="388"/>
    </location>
</feature>
<dbReference type="InterPro" id="IPR050810">
    <property type="entry name" value="Bact_Secretion_Sys_Channel"/>
</dbReference>
<sequence>MLALLLLCAFQAPASELITNIQGKTLDQFFIMASDVMGKTIVTSPTIDGDVKIYNIGRAANFRDVFFYVIRANGLAYQENKDIIRVFRKNRLKPEDKITTKVYRLTNVKATSVLDSLNTAFQSYASRLGVPDLFAAQSVLNGRGVMVTAPRSAQNELATLVHSLDYVPQQVLVRAVIFETIDTDMEEINTAFVARMGDASISTEANNGSNLFSELAGVFYNSLDFDAYVKFLSGTERVSVHSKPSLLIKHQKTGKISVGQNLPFVTGSYNDENSDKPFTTIERKDIGLILRVTPYVFNKDKIEVNVYQELSRVDGTVKASDIVTSNRSLQTTLDIRPGTTIMIGGAVSEEKSNMVQKVPVLGDIPLIGALFRSKNDTETTRDLKILLHVELPTS</sequence>
<evidence type="ECO:0000256" key="1">
    <source>
        <dbReference type="ARBA" id="ARBA00004370"/>
    </source>
</evidence>
<evidence type="ECO:0000313" key="7">
    <source>
        <dbReference type="Proteomes" id="UP000188726"/>
    </source>
</evidence>
<dbReference type="PRINTS" id="PR00811">
    <property type="entry name" value="BCTERIALGSPD"/>
</dbReference>
<dbReference type="PANTHER" id="PTHR30332:SF24">
    <property type="entry name" value="SECRETIN GSPD-RELATED"/>
    <property type="match status" value="1"/>
</dbReference>
<evidence type="ECO:0000256" key="4">
    <source>
        <dbReference type="RuleBase" id="RU004003"/>
    </source>
</evidence>
<dbReference type="PRINTS" id="PR01032">
    <property type="entry name" value="PHAGEIV"/>
</dbReference>
<organism evidence="6 7">
    <name type="scientific">Salinivibrio kushneri</name>
    <dbReference type="NCBI Taxonomy" id="1908198"/>
    <lineage>
        <taxon>Bacteria</taxon>
        <taxon>Pseudomonadati</taxon>
        <taxon>Pseudomonadota</taxon>
        <taxon>Gammaproteobacteria</taxon>
        <taxon>Vibrionales</taxon>
        <taxon>Vibrionaceae</taxon>
        <taxon>Salinivibrio</taxon>
    </lineage>
</organism>
<evidence type="ECO:0000256" key="2">
    <source>
        <dbReference type="ARBA" id="ARBA00022729"/>
    </source>
</evidence>
<dbReference type="GO" id="GO:0015627">
    <property type="term" value="C:type II protein secretion system complex"/>
    <property type="evidence" value="ECO:0007669"/>
    <property type="project" value="TreeGrafter"/>
</dbReference>
<accession>A0AB36K4A7</accession>
<dbReference type="Gene3D" id="3.30.1370.120">
    <property type="match status" value="1"/>
</dbReference>
<keyword evidence="2" id="KW-0732">Signal</keyword>
<evidence type="ECO:0000313" key="6">
    <source>
        <dbReference type="EMBL" id="OOE42696.1"/>
    </source>
</evidence>
<comment type="subcellular location">
    <subcellularLocation>
        <location evidence="1">Membrane</location>
    </subcellularLocation>
</comment>
<keyword evidence="3" id="KW-0472">Membrane</keyword>
<comment type="caution">
    <text evidence="6">The sequence shown here is derived from an EMBL/GenBank/DDBJ whole genome shotgun (WGS) entry which is preliminary data.</text>
</comment>
<dbReference type="InterPro" id="IPR038591">
    <property type="entry name" value="NolW-like_sf"/>
</dbReference>
<dbReference type="PANTHER" id="PTHR30332">
    <property type="entry name" value="PROBABLE GENERAL SECRETION PATHWAY PROTEIN D"/>
    <property type="match status" value="1"/>
</dbReference>
<proteinExistence type="inferred from homology"/>
<protein>
    <recommendedName>
        <fullName evidence="5">Type II/III secretion system secretin-like domain-containing protein</fullName>
    </recommendedName>
</protein>
<dbReference type="InterPro" id="IPR004846">
    <property type="entry name" value="T2SS/T3SS_dom"/>
</dbReference>
<dbReference type="Pfam" id="PF00263">
    <property type="entry name" value="Secretin"/>
    <property type="match status" value="1"/>
</dbReference>
<dbReference type="Proteomes" id="UP000188726">
    <property type="component" value="Unassembled WGS sequence"/>
</dbReference>
<dbReference type="InterPro" id="IPR001775">
    <property type="entry name" value="GspD/PilQ"/>
</dbReference>
<evidence type="ECO:0000256" key="3">
    <source>
        <dbReference type="ARBA" id="ARBA00023136"/>
    </source>
</evidence>